<gene>
    <name evidence="9" type="ORF">BQ4739_LOCUS11479</name>
</gene>
<dbReference type="GO" id="GO:0016020">
    <property type="term" value="C:membrane"/>
    <property type="evidence" value="ECO:0007669"/>
    <property type="project" value="UniProtKB-SubCell"/>
</dbReference>
<keyword evidence="6 8" id="KW-0472">Membrane</keyword>
<dbReference type="SUPFAM" id="SSF103481">
    <property type="entry name" value="Multidrug resistance efflux transporter EmrE"/>
    <property type="match status" value="1"/>
</dbReference>
<feature type="transmembrane region" description="Helical" evidence="8">
    <location>
        <begin position="151"/>
        <end position="169"/>
    </location>
</feature>
<evidence type="ECO:0000256" key="6">
    <source>
        <dbReference type="ARBA" id="ARBA00023136"/>
    </source>
</evidence>
<evidence type="ECO:0000256" key="8">
    <source>
        <dbReference type="SAM" id="Phobius"/>
    </source>
</evidence>
<feature type="transmembrane region" description="Helical" evidence="8">
    <location>
        <begin position="47"/>
        <end position="69"/>
    </location>
</feature>
<keyword evidence="5 8" id="KW-1133">Transmembrane helix</keyword>
<evidence type="ECO:0000313" key="10">
    <source>
        <dbReference type="Proteomes" id="UP000256970"/>
    </source>
</evidence>
<reference evidence="9 10" key="1">
    <citation type="submission" date="2016-10" db="EMBL/GenBank/DDBJ databases">
        <authorList>
            <person name="Cai Z."/>
        </authorList>
    </citation>
    <scope>NUCLEOTIDE SEQUENCE [LARGE SCALE GENOMIC DNA]</scope>
</reference>
<keyword evidence="10" id="KW-1185">Reference proteome</keyword>
<feature type="transmembrane region" description="Helical" evidence="8">
    <location>
        <begin position="315"/>
        <end position="337"/>
    </location>
</feature>
<feature type="transmembrane region" description="Helical" evidence="8">
    <location>
        <begin position="216"/>
        <end position="241"/>
    </location>
</feature>
<evidence type="ECO:0000256" key="5">
    <source>
        <dbReference type="ARBA" id="ARBA00022989"/>
    </source>
</evidence>
<feature type="transmembrane region" description="Helical" evidence="8">
    <location>
        <begin position="273"/>
        <end position="295"/>
    </location>
</feature>
<dbReference type="PANTHER" id="PTHR23051">
    <property type="entry name" value="SOLUTE CARRIER FAMILY 35, MEMBER F5"/>
    <property type="match status" value="1"/>
</dbReference>
<dbReference type="Pfam" id="PF06027">
    <property type="entry name" value="SLC35F"/>
    <property type="match status" value="1"/>
</dbReference>
<keyword evidence="4 8" id="KW-0812">Transmembrane</keyword>
<dbReference type="InterPro" id="IPR037185">
    <property type="entry name" value="EmrE-like"/>
</dbReference>
<comment type="similarity">
    <text evidence="2">Belongs to the SLC35F solute transporter family.</text>
</comment>
<organism evidence="9 10">
    <name type="scientific">Tetradesmus obliquus</name>
    <name type="common">Green alga</name>
    <name type="synonym">Acutodesmus obliquus</name>
    <dbReference type="NCBI Taxonomy" id="3088"/>
    <lineage>
        <taxon>Eukaryota</taxon>
        <taxon>Viridiplantae</taxon>
        <taxon>Chlorophyta</taxon>
        <taxon>core chlorophytes</taxon>
        <taxon>Chlorophyceae</taxon>
        <taxon>CS clade</taxon>
        <taxon>Sphaeropleales</taxon>
        <taxon>Scenedesmaceae</taxon>
        <taxon>Tetradesmus</taxon>
    </lineage>
</organism>
<feature type="transmembrane region" description="Helical" evidence="8">
    <location>
        <begin position="181"/>
        <end position="204"/>
    </location>
</feature>
<dbReference type="AlphaFoldDB" id="A0A383W0Z7"/>
<comment type="subcellular location">
    <subcellularLocation>
        <location evidence="1">Membrane</location>
        <topology evidence="1">Multi-pass membrane protein</topology>
    </subcellularLocation>
</comment>
<keyword evidence="3" id="KW-0813">Transport</keyword>
<evidence type="ECO:0000256" key="2">
    <source>
        <dbReference type="ARBA" id="ARBA00007863"/>
    </source>
</evidence>
<name>A0A383W0Z7_TETOB</name>
<dbReference type="EMBL" id="FNXT01001044">
    <property type="protein sequence ID" value="SZX71347.1"/>
    <property type="molecule type" value="Genomic_DNA"/>
</dbReference>
<evidence type="ECO:0008006" key="11">
    <source>
        <dbReference type="Google" id="ProtNLM"/>
    </source>
</evidence>
<dbReference type="InterPro" id="IPR009262">
    <property type="entry name" value="SLC35_F1/F2/F6"/>
</dbReference>
<feature type="transmembrane region" description="Helical" evidence="8">
    <location>
        <begin position="247"/>
        <end position="266"/>
    </location>
</feature>
<dbReference type="Proteomes" id="UP000256970">
    <property type="component" value="Unassembled WGS sequence"/>
</dbReference>
<feature type="region of interest" description="Disordered" evidence="7">
    <location>
        <begin position="343"/>
        <end position="393"/>
    </location>
</feature>
<sequence length="393" mass="40342">MSTVYGRLHTKVLGSGFVLLTTVLWIAASFLAQFLVRPDATGSTPQLPPALLVFICTSLFSIYIPIIALKRTCWGSSRAQAAAVQQCESPWISSTARSAIKVAPVWFAAQYAFTLSLAHTSVTSNTILSSSSCMFTLLASAVLLRERVTAAKLASVAAVMAGTALVTLADDAAAGDASRGQLLGDALCVLSALLYSGYTVALQAQLRHDNPEAPALFFGVIGCMTAAVGLPLLGCGQLLGWLDAGELQPQALALAGINGLMDYVLADYTWARAVLLLGPTVATLGMTVQIPLATAADVVLSWTGLGHPHWMDSRLATLLTAAGTVAILAGVFGINCFGGSDAGSDEGSSSTSGRQAGEQAGSDAAGGGLQERLLQAGDGEGQQQHSEGAALSV</sequence>
<evidence type="ECO:0000256" key="1">
    <source>
        <dbReference type="ARBA" id="ARBA00004141"/>
    </source>
</evidence>
<dbReference type="PANTHER" id="PTHR23051:SF0">
    <property type="entry name" value="SOLUTE CARRIER FAMILY 35 MEMBER F5"/>
    <property type="match status" value="1"/>
</dbReference>
<accession>A0A383W0Z7</accession>
<protein>
    <recommendedName>
        <fullName evidence="11">EamA domain-containing protein</fullName>
    </recommendedName>
</protein>
<evidence type="ECO:0000256" key="4">
    <source>
        <dbReference type="ARBA" id="ARBA00022692"/>
    </source>
</evidence>
<proteinExistence type="inferred from homology"/>
<feature type="transmembrane region" description="Helical" evidence="8">
    <location>
        <begin position="12"/>
        <end position="35"/>
    </location>
</feature>
<evidence type="ECO:0000256" key="3">
    <source>
        <dbReference type="ARBA" id="ARBA00022448"/>
    </source>
</evidence>
<evidence type="ECO:0000256" key="7">
    <source>
        <dbReference type="SAM" id="MobiDB-lite"/>
    </source>
</evidence>
<dbReference type="GO" id="GO:0022857">
    <property type="term" value="F:transmembrane transporter activity"/>
    <property type="evidence" value="ECO:0007669"/>
    <property type="project" value="InterPro"/>
</dbReference>
<evidence type="ECO:0000313" key="9">
    <source>
        <dbReference type="EMBL" id="SZX71347.1"/>
    </source>
</evidence>